<evidence type="ECO:0000313" key="4">
    <source>
        <dbReference type="EMBL" id="GAI42780.1"/>
    </source>
</evidence>
<dbReference type="PROSITE" id="PS50886">
    <property type="entry name" value="TRBD"/>
    <property type="match status" value="1"/>
</dbReference>
<dbReference type="EMBL" id="BARV01026601">
    <property type="protein sequence ID" value="GAI42780.1"/>
    <property type="molecule type" value="Genomic_DNA"/>
</dbReference>
<dbReference type="PANTHER" id="PTHR11586">
    <property type="entry name" value="TRNA-AMINOACYLATION COFACTOR ARC1 FAMILY MEMBER"/>
    <property type="match status" value="1"/>
</dbReference>
<protein>
    <recommendedName>
        <fullName evidence="3">tRNA-binding domain-containing protein</fullName>
    </recommendedName>
</protein>
<feature type="domain" description="TRNA-binding" evidence="3">
    <location>
        <begin position="17"/>
        <end position="120"/>
    </location>
</feature>
<evidence type="ECO:0000259" key="3">
    <source>
        <dbReference type="PROSITE" id="PS50886"/>
    </source>
</evidence>
<dbReference type="Pfam" id="PF01588">
    <property type="entry name" value="tRNA_bind"/>
    <property type="match status" value="1"/>
</dbReference>
<dbReference type="InterPro" id="IPR012340">
    <property type="entry name" value="NA-bd_OB-fold"/>
</dbReference>
<dbReference type="InterPro" id="IPR051270">
    <property type="entry name" value="Tyrosine-tRNA_ligase_regulator"/>
</dbReference>
<dbReference type="GO" id="GO:0000049">
    <property type="term" value="F:tRNA binding"/>
    <property type="evidence" value="ECO:0007669"/>
    <property type="project" value="UniProtKB-KW"/>
</dbReference>
<organism evidence="4">
    <name type="scientific">marine sediment metagenome</name>
    <dbReference type="NCBI Taxonomy" id="412755"/>
    <lineage>
        <taxon>unclassified sequences</taxon>
        <taxon>metagenomes</taxon>
        <taxon>ecological metagenomes</taxon>
    </lineage>
</organism>
<dbReference type="SUPFAM" id="SSF50249">
    <property type="entry name" value="Nucleic acid-binding proteins"/>
    <property type="match status" value="1"/>
</dbReference>
<keyword evidence="1" id="KW-0820">tRNA-binding</keyword>
<proteinExistence type="predicted"/>
<dbReference type="PANTHER" id="PTHR11586:SF37">
    <property type="entry name" value="TRNA-BINDING DOMAIN-CONTAINING PROTEIN"/>
    <property type="match status" value="1"/>
</dbReference>
<dbReference type="AlphaFoldDB" id="X1PUJ5"/>
<evidence type="ECO:0000256" key="1">
    <source>
        <dbReference type="ARBA" id="ARBA00022555"/>
    </source>
</evidence>
<comment type="caution">
    <text evidence="4">The sequence shown here is derived from an EMBL/GenBank/DDBJ whole genome shotgun (WGS) entry which is preliminary data.</text>
</comment>
<dbReference type="InterPro" id="IPR002547">
    <property type="entry name" value="tRNA-bd_dom"/>
</dbReference>
<keyword evidence="2" id="KW-0694">RNA-binding</keyword>
<gene>
    <name evidence="4" type="ORF">S06H3_42951</name>
</gene>
<sequence length="120" mass="13273">MEKIDVAPVKPTISFKEFEKIDIRVGTIEEVEGVKGADKLVKLRVNFSDHQRNILAGIKTERVQPSEVIGLQALFVVNLEPREMMDEVSEGMLFDIGYADDITPVLAVPERPVPNGARAG</sequence>
<name>X1PUJ5_9ZZZZ</name>
<accession>X1PUJ5</accession>
<evidence type="ECO:0000256" key="2">
    <source>
        <dbReference type="ARBA" id="ARBA00022884"/>
    </source>
</evidence>
<dbReference type="Gene3D" id="2.40.50.140">
    <property type="entry name" value="Nucleic acid-binding proteins"/>
    <property type="match status" value="1"/>
</dbReference>
<reference evidence="4" key="1">
    <citation type="journal article" date="2014" name="Front. Microbiol.">
        <title>High frequency of phylogenetically diverse reductive dehalogenase-homologous genes in deep subseafloor sedimentary metagenomes.</title>
        <authorList>
            <person name="Kawai M."/>
            <person name="Futagami T."/>
            <person name="Toyoda A."/>
            <person name="Takaki Y."/>
            <person name="Nishi S."/>
            <person name="Hori S."/>
            <person name="Arai W."/>
            <person name="Tsubouchi T."/>
            <person name="Morono Y."/>
            <person name="Uchiyama I."/>
            <person name="Ito T."/>
            <person name="Fujiyama A."/>
            <person name="Inagaki F."/>
            <person name="Takami H."/>
        </authorList>
    </citation>
    <scope>NUCLEOTIDE SEQUENCE</scope>
    <source>
        <strain evidence="4">Expedition CK06-06</strain>
    </source>
</reference>